<evidence type="ECO:0000256" key="1">
    <source>
        <dbReference type="SAM" id="MobiDB-lite"/>
    </source>
</evidence>
<reference evidence="3" key="1">
    <citation type="submission" date="2013-06" db="EMBL/GenBank/DDBJ databases">
        <authorList>
            <person name="Zhao Q."/>
        </authorList>
    </citation>
    <scope>NUCLEOTIDE SEQUENCE</scope>
    <source>
        <strain evidence="3">cv. W1943</strain>
    </source>
</reference>
<feature type="compositionally biased region" description="Basic residues" evidence="1">
    <location>
        <begin position="102"/>
        <end position="111"/>
    </location>
</feature>
<dbReference type="AlphaFoldDB" id="A0A0E0NXH8"/>
<dbReference type="EnsemblPlants" id="ORUFI03G24680.1">
    <property type="protein sequence ID" value="ORUFI03G24680.1"/>
    <property type="gene ID" value="ORUFI03G24680"/>
</dbReference>
<feature type="compositionally biased region" description="Basic and acidic residues" evidence="1">
    <location>
        <begin position="79"/>
        <end position="101"/>
    </location>
</feature>
<name>A0A0E0NXH8_ORYRU</name>
<dbReference type="HOGENOM" id="CLU_2162566_0_0_1"/>
<proteinExistence type="predicted"/>
<keyword evidence="3" id="KW-1185">Reference proteome</keyword>
<accession>A0A0E0NXH8</accession>
<organism evidence="2 3">
    <name type="scientific">Oryza rufipogon</name>
    <name type="common">Brownbeard rice</name>
    <name type="synonym">Asian wild rice</name>
    <dbReference type="NCBI Taxonomy" id="4529"/>
    <lineage>
        <taxon>Eukaryota</taxon>
        <taxon>Viridiplantae</taxon>
        <taxon>Streptophyta</taxon>
        <taxon>Embryophyta</taxon>
        <taxon>Tracheophyta</taxon>
        <taxon>Spermatophyta</taxon>
        <taxon>Magnoliopsida</taxon>
        <taxon>Liliopsida</taxon>
        <taxon>Poales</taxon>
        <taxon>Poaceae</taxon>
        <taxon>BOP clade</taxon>
        <taxon>Oryzoideae</taxon>
        <taxon>Oryzeae</taxon>
        <taxon>Oryzinae</taxon>
        <taxon>Oryza</taxon>
    </lineage>
</organism>
<sequence>MATSTALTLVVTIATEKEELGVYLDNNLISCTPMMNWGCHSKEGLSDWCYRQERSSLSMIAACPRRSRVIALDKGSPPRAKERTTISSRKEREGVEGDLDKKRKKKEGCGL</sequence>
<evidence type="ECO:0000313" key="2">
    <source>
        <dbReference type="EnsemblPlants" id="ORUFI03G24680.1"/>
    </source>
</evidence>
<dbReference type="Proteomes" id="UP000008022">
    <property type="component" value="Unassembled WGS sequence"/>
</dbReference>
<evidence type="ECO:0000313" key="3">
    <source>
        <dbReference type="Proteomes" id="UP000008022"/>
    </source>
</evidence>
<feature type="region of interest" description="Disordered" evidence="1">
    <location>
        <begin position="71"/>
        <end position="111"/>
    </location>
</feature>
<dbReference type="Gramene" id="ORUFI03G24680.1">
    <property type="protein sequence ID" value="ORUFI03G24680.1"/>
    <property type="gene ID" value="ORUFI03G24680"/>
</dbReference>
<protein>
    <submittedName>
        <fullName evidence="2">Uncharacterized protein</fullName>
    </submittedName>
</protein>
<reference evidence="2" key="2">
    <citation type="submission" date="2015-06" db="UniProtKB">
        <authorList>
            <consortium name="EnsemblPlants"/>
        </authorList>
    </citation>
    <scope>IDENTIFICATION</scope>
</reference>